<dbReference type="PANTHER" id="PTHR30432">
    <property type="entry name" value="TRANSCRIPTIONAL REGULATOR MODE"/>
    <property type="match status" value="1"/>
</dbReference>
<dbReference type="InterPro" id="IPR036388">
    <property type="entry name" value="WH-like_DNA-bd_sf"/>
</dbReference>
<keyword evidence="2" id="KW-1185">Reference proteome</keyword>
<evidence type="ECO:0000313" key="2">
    <source>
        <dbReference type="Proteomes" id="UP001375743"/>
    </source>
</evidence>
<dbReference type="Gene3D" id="1.10.10.10">
    <property type="entry name" value="Winged helix-like DNA-binding domain superfamily/Winged helix DNA-binding domain"/>
    <property type="match status" value="1"/>
</dbReference>
<dbReference type="Proteomes" id="UP001375743">
    <property type="component" value="Unassembled WGS sequence"/>
</dbReference>
<name>A0ABU8XWE8_9PROT</name>
<dbReference type="InterPro" id="IPR051815">
    <property type="entry name" value="Molybdate_resp_trans_reg"/>
</dbReference>
<proteinExistence type="predicted"/>
<dbReference type="InterPro" id="IPR036390">
    <property type="entry name" value="WH_DNA-bd_sf"/>
</dbReference>
<accession>A0ABU8XWE8</accession>
<dbReference type="RefSeq" id="WP_418161238.1">
    <property type="nucleotide sequence ID" value="NZ_JBBLZC010000026.1"/>
</dbReference>
<evidence type="ECO:0000313" key="1">
    <source>
        <dbReference type="EMBL" id="MEK0085389.1"/>
    </source>
</evidence>
<dbReference type="SUPFAM" id="SSF46785">
    <property type="entry name" value="Winged helix' DNA-binding domain"/>
    <property type="match status" value="1"/>
</dbReference>
<comment type="caution">
    <text evidence="1">The sequence shown here is derived from an EMBL/GenBank/DDBJ whole genome shotgun (WGS) entry which is preliminary data.</text>
</comment>
<reference evidence="1 2" key="1">
    <citation type="submission" date="2024-01" db="EMBL/GenBank/DDBJ databases">
        <title>Multi-omics insights into the function and evolution of sodium benzoate biodegradation pathways in Benzoatithermus flavus gen. nov., sp. nov. from hot spring.</title>
        <authorList>
            <person name="Hu C.-J."/>
            <person name="Li W.-J."/>
        </authorList>
    </citation>
    <scope>NUCLEOTIDE SEQUENCE [LARGE SCALE GENOMIC DNA]</scope>
    <source>
        <strain evidence="1 2">SYSU G07066</strain>
    </source>
</reference>
<protein>
    <submittedName>
        <fullName evidence="1">LysR family transcriptional regulator</fullName>
    </submittedName>
</protein>
<dbReference type="PANTHER" id="PTHR30432:SF1">
    <property type="entry name" value="DNA-BINDING TRANSCRIPTIONAL DUAL REGULATOR MODE"/>
    <property type="match status" value="1"/>
</dbReference>
<organism evidence="1 2">
    <name type="scientific">Benzoatithermus flavus</name>
    <dbReference type="NCBI Taxonomy" id="3108223"/>
    <lineage>
        <taxon>Bacteria</taxon>
        <taxon>Pseudomonadati</taxon>
        <taxon>Pseudomonadota</taxon>
        <taxon>Alphaproteobacteria</taxon>
        <taxon>Geminicoccales</taxon>
        <taxon>Geminicoccaceae</taxon>
        <taxon>Benzoatithermus</taxon>
    </lineage>
</organism>
<sequence length="112" mass="11601">MIRLDLSAQARIGPGKIALLEQIGTTGSISAAGRVLGMSYRRAWLLVEELNRMFKEPVVSAHPGGIGGGGATLTGFGRRVIEGYRRIEAAAQASAAGELAELAAALAAPRES</sequence>
<dbReference type="EMBL" id="JBBLZC010000026">
    <property type="protein sequence ID" value="MEK0085389.1"/>
    <property type="molecule type" value="Genomic_DNA"/>
</dbReference>
<gene>
    <name evidence="1" type="ORF">U1T56_19730</name>
</gene>